<reference evidence="6 7" key="1">
    <citation type="submission" date="2010-12" db="EMBL/GenBank/DDBJ databases">
        <title>Whole genome sequence of Anaerolinea thermophila UNI-1.</title>
        <authorList>
            <person name="Narita-Yamada S."/>
            <person name="Kishi E."/>
            <person name="Watanabe Y."/>
            <person name="Takasaki K."/>
            <person name="Ankai A."/>
            <person name="Oguchi A."/>
            <person name="Fukui S."/>
            <person name="Takahashi M."/>
            <person name="Yashiro I."/>
            <person name="Hosoyama A."/>
            <person name="Sekiguchi Y."/>
            <person name="Hanada S."/>
            <person name="Fujita N."/>
        </authorList>
    </citation>
    <scope>NUCLEOTIDE SEQUENCE [LARGE SCALE GENOMIC DNA]</scope>
    <source>
        <strain evidence="7">DSM 14523 / JCM 11388 / NBRC 100420 / UNI-1</strain>
    </source>
</reference>
<feature type="transmembrane region" description="Helical" evidence="5">
    <location>
        <begin position="447"/>
        <end position="466"/>
    </location>
</feature>
<dbReference type="KEGG" id="atm:ANT_22970"/>
<dbReference type="InParanoid" id="E8MYI7"/>
<keyword evidence="7" id="KW-1185">Reference proteome</keyword>
<dbReference type="GO" id="GO:0016020">
    <property type="term" value="C:membrane"/>
    <property type="evidence" value="ECO:0007669"/>
    <property type="project" value="UniProtKB-SubCell"/>
</dbReference>
<protein>
    <submittedName>
        <fullName evidence="6">Permease</fullName>
    </submittedName>
</protein>
<evidence type="ECO:0000256" key="1">
    <source>
        <dbReference type="ARBA" id="ARBA00004141"/>
    </source>
</evidence>
<feature type="transmembrane region" description="Helical" evidence="5">
    <location>
        <begin position="191"/>
        <end position="213"/>
    </location>
</feature>
<keyword evidence="2 5" id="KW-0812">Transmembrane</keyword>
<evidence type="ECO:0000313" key="6">
    <source>
        <dbReference type="EMBL" id="BAJ64323.1"/>
    </source>
</evidence>
<dbReference type="OrthoDB" id="9759676at2"/>
<dbReference type="EMBL" id="AP012029">
    <property type="protein sequence ID" value="BAJ64323.1"/>
    <property type="molecule type" value="Genomic_DNA"/>
</dbReference>
<dbReference type="eggNOG" id="COG0531">
    <property type="taxonomic scope" value="Bacteria"/>
</dbReference>
<feature type="transmembrane region" description="Helical" evidence="5">
    <location>
        <begin position="67"/>
        <end position="96"/>
    </location>
</feature>
<dbReference type="PANTHER" id="PTHR47704:SF1">
    <property type="entry name" value="POTASSIUM TRANSPORTER KIMA"/>
    <property type="match status" value="1"/>
</dbReference>
<sequence>MNIDDEHGTTVLRRVADEPPRRRFLDVLIGKPLATADAPRETIGKIIGLAVFASDALSSTAYATQEMMVILAVAGTMAFGYVFPLSIAVVILLAIVTFSYEQTIHAYPNGGGAYIVSRDNLGEFAAKIAAAALLSDYVLTVAVSISSGVAQIVSAYPSLYQYRVWLAVAMVGFIMLINLRGVRESGIIFAIPTYFFVFTMYATVLIGLVRYFTGSLGMVVDPPELELLHASQPITLFLILRAFSNGTAALTGVEAISNGIPAFKEPRSKNAGITLIWMSLILGSLLLGISFLSAQIHAIPSEYETVISQMARTVYGSRELMYILTISATTVILIMAANTAFADFPRLGALAAIDGLLPRQLAQRGSRLVFSRGIIVLALLASSLIFVFQASVTRLIPLYAIGVFMSFTLSQFGMAHRWYKIGKLQPGQEVKERGSVLRYDPQWKFKMIVNGFGAAATFVVMLIFAVTKFTDGAYLVIFIIPILVAIFSVIHHHYLSVAKKLSLDRYGTTPPRIVRNRVILPIGGVHRGTLAALRYARALSDDITAVHIAIEPEEAEKVRRKWEMYGDGVRLVIIESSYRVFMKPLLDYIEDIYSSRQPNEVITIVVPQFISSNRWANVLHMNTADALREELLTYKGIVITNVPYLID</sequence>
<evidence type="ECO:0000256" key="4">
    <source>
        <dbReference type="ARBA" id="ARBA00023136"/>
    </source>
</evidence>
<gene>
    <name evidence="6" type="ordered locus">ANT_22970</name>
</gene>
<feature type="transmembrane region" description="Helical" evidence="5">
    <location>
        <begin position="162"/>
        <end position="179"/>
    </location>
</feature>
<dbReference type="PANTHER" id="PTHR47704">
    <property type="entry name" value="POTASSIUM TRANSPORTER KIMA"/>
    <property type="match status" value="1"/>
</dbReference>
<feature type="transmembrane region" description="Helical" evidence="5">
    <location>
        <begin position="274"/>
        <end position="300"/>
    </location>
</feature>
<dbReference type="InterPro" id="IPR002293">
    <property type="entry name" value="AA/rel_permease1"/>
</dbReference>
<dbReference type="Gene3D" id="1.20.1740.10">
    <property type="entry name" value="Amino acid/polyamine transporter I"/>
    <property type="match status" value="1"/>
</dbReference>
<dbReference type="RefSeq" id="WP_013560690.1">
    <property type="nucleotide sequence ID" value="NC_014960.1"/>
</dbReference>
<dbReference type="HOGENOM" id="CLU_017999_1_1_0"/>
<accession>E8MYI7</accession>
<feature type="transmembrane region" description="Helical" evidence="5">
    <location>
        <begin position="320"/>
        <end position="341"/>
    </location>
</feature>
<organism evidence="6 7">
    <name type="scientific">Anaerolinea thermophila (strain DSM 14523 / JCM 11388 / NBRC 100420 / UNI-1)</name>
    <dbReference type="NCBI Taxonomy" id="926569"/>
    <lineage>
        <taxon>Bacteria</taxon>
        <taxon>Bacillati</taxon>
        <taxon>Chloroflexota</taxon>
        <taxon>Anaerolineae</taxon>
        <taxon>Anaerolineales</taxon>
        <taxon>Anaerolineaceae</taxon>
        <taxon>Anaerolinea</taxon>
    </lineage>
</organism>
<evidence type="ECO:0000256" key="5">
    <source>
        <dbReference type="SAM" id="Phobius"/>
    </source>
</evidence>
<dbReference type="GO" id="GO:0022857">
    <property type="term" value="F:transmembrane transporter activity"/>
    <property type="evidence" value="ECO:0007669"/>
    <property type="project" value="InterPro"/>
</dbReference>
<dbReference type="STRING" id="926569.ANT_22970"/>
<feature type="transmembrane region" description="Helical" evidence="5">
    <location>
        <begin position="472"/>
        <end position="490"/>
    </location>
</feature>
<evidence type="ECO:0000256" key="3">
    <source>
        <dbReference type="ARBA" id="ARBA00022989"/>
    </source>
</evidence>
<dbReference type="InterPro" id="IPR053153">
    <property type="entry name" value="APC_K+_Transporter"/>
</dbReference>
<dbReference type="FunCoup" id="E8MYI7">
    <property type="interactions" value="4"/>
</dbReference>
<keyword evidence="4 5" id="KW-0472">Membrane</keyword>
<feature type="transmembrane region" description="Helical" evidence="5">
    <location>
        <begin position="396"/>
        <end position="415"/>
    </location>
</feature>
<name>E8MYI7_ANATU</name>
<feature type="transmembrane region" description="Helical" evidence="5">
    <location>
        <begin position="369"/>
        <end position="390"/>
    </location>
</feature>
<comment type="subcellular location">
    <subcellularLocation>
        <location evidence="1">Membrane</location>
        <topology evidence="1">Multi-pass membrane protein</topology>
    </subcellularLocation>
</comment>
<proteinExistence type="predicted"/>
<evidence type="ECO:0000256" key="2">
    <source>
        <dbReference type="ARBA" id="ARBA00022692"/>
    </source>
</evidence>
<evidence type="ECO:0000313" key="7">
    <source>
        <dbReference type="Proteomes" id="UP000008922"/>
    </source>
</evidence>
<dbReference type="Pfam" id="PF13520">
    <property type="entry name" value="AA_permease_2"/>
    <property type="match status" value="1"/>
</dbReference>
<dbReference type="AlphaFoldDB" id="E8MYI7"/>
<keyword evidence="3 5" id="KW-1133">Transmembrane helix</keyword>
<feature type="transmembrane region" description="Helical" evidence="5">
    <location>
        <begin position="137"/>
        <end position="156"/>
    </location>
</feature>
<dbReference type="Proteomes" id="UP000008922">
    <property type="component" value="Chromosome"/>
</dbReference>